<gene>
    <name evidence="6" type="ORF">Bccel_4208</name>
</gene>
<dbReference type="PATRIC" id="fig|398512.5.peg.4405"/>
<dbReference type="SFLD" id="SFLDG01067">
    <property type="entry name" value="SPASM/twitch_domain_containing"/>
    <property type="match status" value="1"/>
</dbReference>
<evidence type="ECO:0000256" key="4">
    <source>
        <dbReference type="ARBA" id="ARBA00023014"/>
    </source>
</evidence>
<dbReference type="PROSITE" id="PS51918">
    <property type="entry name" value="RADICAL_SAM"/>
    <property type="match status" value="1"/>
</dbReference>
<sequence length="308" mass="35392">MDYHCLTLIYTTKCTAECDICCFYCSPKINEKMDLAKAKDYVDQAAKIKDITTIGIAGGEVFIYYDELLELVKYIKQNRMKVSCTTNGFWGTSEENALKIISEIKEAGLSYMKLSVDDFHEKFVPIDRIKNVLKAAYKLEYPISIGCTATKNSKRLKYVAEILEDELEGFSLMEFPCYPIGKARDNNNREEFLLKYKPYTGKCKEWHTITIMPDGGIYPCGSCCGTIPTRLLGNAKEQTLEELITKAENDPLRRITMDEGVKWFFDTIEREKLDIKIEDNYVDVCDACYSILNDNRNIEILKAYIDHN</sequence>
<evidence type="ECO:0000313" key="7">
    <source>
        <dbReference type="Proteomes" id="UP000036923"/>
    </source>
</evidence>
<feature type="domain" description="Radical SAM core" evidence="5">
    <location>
        <begin position="1"/>
        <end position="217"/>
    </location>
</feature>
<name>A0A0L6JTA2_9FIRM</name>
<dbReference type="CDD" id="cd01335">
    <property type="entry name" value="Radical_SAM"/>
    <property type="match status" value="1"/>
</dbReference>
<evidence type="ECO:0000256" key="3">
    <source>
        <dbReference type="ARBA" id="ARBA00023004"/>
    </source>
</evidence>
<dbReference type="InterPro" id="IPR007197">
    <property type="entry name" value="rSAM"/>
</dbReference>
<evidence type="ECO:0000259" key="5">
    <source>
        <dbReference type="PROSITE" id="PS51918"/>
    </source>
</evidence>
<proteinExistence type="predicted"/>
<dbReference type="Gene3D" id="3.20.20.70">
    <property type="entry name" value="Aldolase class I"/>
    <property type="match status" value="1"/>
</dbReference>
<dbReference type="SFLD" id="SFLDS00029">
    <property type="entry name" value="Radical_SAM"/>
    <property type="match status" value="1"/>
</dbReference>
<dbReference type="GO" id="GO:0051536">
    <property type="term" value="F:iron-sulfur cluster binding"/>
    <property type="evidence" value="ECO:0007669"/>
    <property type="project" value="UniProtKB-KW"/>
</dbReference>
<dbReference type="InterPro" id="IPR058240">
    <property type="entry name" value="rSAM_sf"/>
</dbReference>
<dbReference type="GO" id="GO:0003824">
    <property type="term" value="F:catalytic activity"/>
    <property type="evidence" value="ECO:0007669"/>
    <property type="project" value="InterPro"/>
</dbReference>
<dbReference type="STRING" id="398512.Bccel_4208"/>
<evidence type="ECO:0000313" key="6">
    <source>
        <dbReference type="EMBL" id="KNY28934.1"/>
    </source>
</evidence>
<dbReference type="EMBL" id="LGTC01000001">
    <property type="protein sequence ID" value="KNY28934.1"/>
    <property type="molecule type" value="Genomic_DNA"/>
</dbReference>
<keyword evidence="4" id="KW-0411">Iron-sulfur</keyword>
<organism evidence="6 7">
    <name type="scientific">Pseudobacteroides cellulosolvens ATCC 35603 = DSM 2933</name>
    <dbReference type="NCBI Taxonomy" id="398512"/>
    <lineage>
        <taxon>Bacteria</taxon>
        <taxon>Bacillati</taxon>
        <taxon>Bacillota</taxon>
        <taxon>Clostridia</taxon>
        <taxon>Eubacteriales</taxon>
        <taxon>Oscillospiraceae</taxon>
        <taxon>Pseudobacteroides</taxon>
    </lineage>
</organism>
<dbReference type="PANTHER" id="PTHR11228:SF7">
    <property type="entry name" value="PQQA PEPTIDE CYCLASE"/>
    <property type="match status" value="1"/>
</dbReference>
<evidence type="ECO:0000256" key="1">
    <source>
        <dbReference type="ARBA" id="ARBA00022691"/>
    </source>
</evidence>
<dbReference type="Pfam" id="PF13186">
    <property type="entry name" value="SPASM"/>
    <property type="match status" value="1"/>
</dbReference>
<dbReference type="eggNOG" id="COG0535">
    <property type="taxonomic scope" value="Bacteria"/>
</dbReference>
<dbReference type="CDD" id="cd21109">
    <property type="entry name" value="SPASM"/>
    <property type="match status" value="1"/>
</dbReference>
<dbReference type="AlphaFoldDB" id="A0A0L6JTA2"/>
<protein>
    <submittedName>
        <fullName evidence="6">Radical SAM domain protein</fullName>
    </submittedName>
</protein>
<dbReference type="InterPro" id="IPR013785">
    <property type="entry name" value="Aldolase_TIM"/>
</dbReference>
<comment type="caution">
    <text evidence="6">The sequence shown here is derived from an EMBL/GenBank/DDBJ whole genome shotgun (WGS) entry which is preliminary data.</text>
</comment>
<reference evidence="7" key="1">
    <citation type="submission" date="2015-07" db="EMBL/GenBank/DDBJ databases">
        <title>Near-Complete Genome Sequence of the Cellulolytic Bacterium Bacteroides (Pseudobacteroides) cellulosolvens ATCC 35603.</title>
        <authorList>
            <person name="Dassa B."/>
            <person name="Utturkar S.M."/>
            <person name="Klingeman D.M."/>
            <person name="Hurt R.A."/>
            <person name="Keller M."/>
            <person name="Xu J."/>
            <person name="Reddy Y.H.K."/>
            <person name="Borovok I."/>
            <person name="Grinberg I.R."/>
            <person name="Lamed R."/>
            <person name="Zhivin O."/>
            <person name="Bayer E.A."/>
            <person name="Brown S.D."/>
        </authorList>
    </citation>
    <scope>NUCLEOTIDE SEQUENCE [LARGE SCALE GENOMIC DNA]</scope>
    <source>
        <strain evidence="7">DSM 2933</strain>
    </source>
</reference>
<evidence type="ECO:0000256" key="2">
    <source>
        <dbReference type="ARBA" id="ARBA00022723"/>
    </source>
</evidence>
<dbReference type="Proteomes" id="UP000036923">
    <property type="component" value="Unassembled WGS sequence"/>
</dbReference>
<accession>A0A0L6JTA2</accession>
<dbReference type="PANTHER" id="PTHR11228">
    <property type="entry name" value="RADICAL SAM DOMAIN PROTEIN"/>
    <property type="match status" value="1"/>
</dbReference>
<keyword evidence="2" id="KW-0479">Metal-binding</keyword>
<keyword evidence="7" id="KW-1185">Reference proteome</keyword>
<keyword evidence="1" id="KW-0949">S-adenosyl-L-methionine</keyword>
<dbReference type="Pfam" id="PF04055">
    <property type="entry name" value="Radical_SAM"/>
    <property type="match status" value="1"/>
</dbReference>
<keyword evidence="3" id="KW-0408">Iron</keyword>
<dbReference type="RefSeq" id="WP_036937490.1">
    <property type="nucleotide sequence ID" value="NZ_JQKC01000005.1"/>
</dbReference>
<dbReference type="GO" id="GO:0046872">
    <property type="term" value="F:metal ion binding"/>
    <property type="evidence" value="ECO:0007669"/>
    <property type="project" value="UniProtKB-KW"/>
</dbReference>
<dbReference type="OrthoDB" id="9810775at2"/>
<dbReference type="InterPro" id="IPR050377">
    <property type="entry name" value="Radical_SAM_PqqE_MftC-like"/>
</dbReference>
<dbReference type="InterPro" id="IPR023885">
    <property type="entry name" value="4Fe4S-binding_SPASM_dom"/>
</dbReference>
<dbReference type="SUPFAM" id="SSF102114">
    <property type="entry name" value="Radical SAM enzymes"/>
    <property type="match status" value="1"/>
</dbReference>